<comment type="caution">
    <text evidence="1">The sequence shown here is derived from an EMBL/GenBank/DDBJ whole genome shotgun (WGS) entry which is preliminary data.</text>
</comment>
<sequence>MADEIDYKIIGDDMQLVEIELDPSEAVRAEAGAMMYMGPGIRMETSTGGGLLKGLKRAVTGESFFITSFVHEGKDKGYVAFGAPYPGKIIPLDLSKFGGSFLCQKDSFLCAANGIEIEIALTRKIGAGLFGGEGFILQRLKGDGMAFVHAGGTIVEKDLAAGETIRVDTGCLTAFEETVGYDITWAGGFKNALFGGEGLVLATLTGPGKVYLQSLPFSRLADRIVAASRYTTSSQREESSGVAGLGSSALGSILGGDRSF</sequence>
<proteinExistence type="predicted"/>
<dbReference type="InterPro" id="IPR002838">
    <property type="entry name" value="AIM24"/>
</dbReference>
<dbReference type="SUPFAM" id="SSF51219">
    <property type="entry name" value="TRAP-like"/>
    <property type="match status" value="1"/>
</dbReference>
<evidence type="ECO:0000313" key="1">
    <source>
        <dbReference type="EMBL" id="TQD24408.1"/>
    </source>
</evidence>
<dbReference type="NCBIfam" id="TIGR00266">
    <property type="entry name" value="TIGR00266 family protein"/>
    <property type="match status" value="1"/>
</dbReference>
<dbReference type="RefSeq" id="WP_154810263.1">
    <property type="nucleotide sequence ID" value="NZ_VIAQ01000017.1"/>
</dbReference>
<dbReference type="Gene3D" id="3.60.160.10">
    <property type="entry name" value="Mitochondrial biogenesis AIM24"/>
    <property type="match status" value="1"/>
</dbReference>
<dbReference type="PANTHER" id="PTHR43657:SF1">
    <property type="entry name" value="ALTERED INHERITANCE OF MITOCHONDRIA PROTEIN 24, MITOCHONDRIAL"/>
    <property type="match status" value="1"/>
</dbReference>
<dbReference type="InterPro" id="IPR016031">
    <property type="entry name" value="Trp_RNA-bd_attenuator-like_dom"/>
</dbReference>
<dbReference type="Pfam" id="PF01987">
    <property type="entry name" value="AIM24"/>
    <property type="match status" value="1"/>
</dbReference>
<dbReference type="Proteomes" id="UP000319335">
    <property type="component" value="Unassembled WGS sequence"/>
</dbReference>
<keyword evidence="2" id="KW-1185">Reference proteome</keyword>
<dbReference type="OrthoDB" id="7592at2157"/>
<dbReference type="EMBL" id="VIAQ01000017">
    <property type="protein sequence ID" value="TQD24408.1"/>
    <property type="molecule type" value="Genomic_DNA"/>
</dbReference>
<dbReference type="InterPro" id="IPR036983">
    <property type="entry name" value="AIM24_sf"/>
</dbReference>
<dbReference type="AlphaFoldDB" id="A0A7Z8KME0"/>
<evidence type="ECO:0000313" key="2">
    <source>
        <dbReference type="Proteomes" id="UP000319335"/>
    </source>
</evidence>
<gene>
    <name evidence="1" type="ORF">FKV42_10760</name>
</gene>
<accession>A0A7Z8KME0</accession>
<reference evidence="1 2" key="1">
    <citation type="submission" date="2019-06" db="EMBL/GenBank/DDBJ databases">
        <title>Draft genome sequence of Methanolobus vulcani B1d.</title>
        <authorList>
            <person name="Creighbaum A.J."/>
            <person name="Ticak T."/>
            <person name="Hariraju D."/>
            <person name="Arivett B.A."/>
            <person name="Ferguson D.J.Jr."/>
        </authorList>
    </citation>
    <scope>NUCLEOTIDE SEQUENCE [LARGE SCALE GENOMIC DNA]</scope>
    <source>
        <strain evidence="1 2">B1d</strain>
    </source>
</reference>
<organism evidence="1 2">
    <name type="scientific">Methanolobus vulcani</name>
    <dbReference type="NCBI Taxonomy" id="38026"/>
    <lineage>
        <taxon>Archaea</taxon>
        <taxon>Methanobacteriati</taxon>
        <taxon>Methanobacteriota</taxon>
        <taxon>Stenosarchaea group</taxon>
        <taxon>Methanomicrobia</taxon>
        <taxon>Methanosarcinales</taxon>
        <taxon>Methanosarcinaceae</taxon>
        <taxon>Methanolobus</taxon>
    </lineage>
</organism>
<dbReference type="PANTHER" id="PTHR43657">
    <property type="entry name" value="TRYPTOPHAN RNA-BINDING ATTENUATOR PROTEIN-LIKE PROTEIN"/>
    <property type="match status" value="1"/>
</dbReference>
<protein>
    <submittedName>
        <fullName evidence="1">TIGR00266 family protein</fullName>
    </submittedName>
</protein>
<name>A0A7Z8KME0_9EURY</name>